<feature type="domain" description="AB hydrolase-1" evidence="2">
    <location>
        <begin position="535"/>
        <end position="776"/>
    </location>
</feature>
<dbReference type="Pfam" id="PF00561">
    <property type="entry name" value="Abhydrolase_1"/>
    <property type="match status" value="1"/>
</dbReference>
<dbReference type="Proteomes" id="UP001281761">
    <property type="component" value="Unassembled WGS sequence"/>
</dbReference>
<dbReference type="PANTHER" id="PTHR43433">
    <property type="entry name" value="HYDROLASE, ALPHA/BETA FOLD FAMILY PROTEIN"/>
    <property type="match status" value="1"/>
</dbReference>
<gene>
    <name evidence="3" type="ORF">BLNAU_5569</name>
</gene>
<keyword evidence="3" id="KW-0378">Hydrolase</keyword>
<feature type="compositionally biased region" description="Polar residues" evidence="1">
    <location>
        <begin position="340"/>
        <end position="351"/>
    </location>
</feature>
<protein>
    <submittedName>
        <fullName evidence="3">Alpha/Beta hydrolase protein</fullName>
    </submittedName>
</protein>
<sequence length="793" mass="88800">MHRGSSDSRKSWHKRGSSSHKQNHGSSSDSEPAVKVQVYDRARARRNHERSSKTAEESAFFELKRTINDIEHSSLSGDMKQRLISELWQSQTTLPESNKEQTPPLSHETHLDHEVLANDLSSSESQEEDPSEIQTLFVPPQDSPAAIQMIHSFLVDKIVHKTRPPHIVSSFRTGQTHYTYKISDPEFPDEDSHLSPTFHRHSVHPEEELPLIHVSIAEEPPLRTSMSFGNPDLLNHVLTAFDRHTPRETFSLILDTPNSQDKAQISSDHTDIEDKTLITKNPEPSAPLPPIDLGDDFDLFSIPDEIVSKHLLPSSMNTDHLNQSGPSTSQKQIYPPPHPQTTEIRSSSQLVSVDKDLSFLGGDMEGSPNADSQIISIKPQKREESTKSENDDSVVDAELRKSSADAMHWNAMFAPPQLKAKREKEQKDQFHRPNTFRAKQRKEQKKLDREVKALESLMNEKRDGGNAKVASDQIEPLEIPATSANPLVRHSLKKGAEALLTNLQLFYLNSHGYFTTTEENFAIYYETYGAGPTKVLIVPGWGGHMDDHRHLLISLLENEAFEICIFDHRGIGFSESPVRFLSIQLFATDALGLLDHLGWDRVCLYGESMGGMVALQMYENEPKRIESAVFVATTCGPYFPTLSTVKTILQSAPARNRTEQLLLTRPILFSNAFLSSQVDDEGMTGKDFLDQSLSYLPFSDEKMRAVMSLGQGVACFRHRISALALQAAKAISPHVMVIHGTADTMITYRHGLKLAQVLDCPLLTLEGVGHSVHLERTSEIATLLNTFFTQQAS</sequence>
<keyword evidence="4" id="KW-1185">Reference proteome</keyword>
<feature type="region of interest" description="Disordered" evidence="1">
    <location>
        <begin position="419"/>
        <end position="447"/>
    </location>
</feature>
<feature type="region of interest" description="Disordered" evidence="1">
    <location>
        <begin position="315"/>
        <end position="395"/>
    </location>
</feature>
<dbReference type="Gene3D" id="3.40.50.1820">
    <property type="entry name" value="alpha/beta hydrolase"/>
    <property type="match status" value="1"/>
</dbReference>
<evidence type="ECO:0000256" key="1">
    <source>
        <dbReference type="SAM" id="MobiDB-lite"/>
    </source>
</evidence>
<feature type="compositionally biased region" description="Polar residues" evidence="1">
    <location>
        <begin position="315"/>
        <end position="332"/>
    </location>
</feature>
<dbReference type="InterPro" id="IPR029058">
    <property type="entry name" value="AB_hydrolase_fold"/>
</dbReference>
<feature type="compositionally biased region" description="Basic and acidic residues" evidence="1">
    <location>
        <begin position="49"/>
        <end position="59"/>
    </location>
</feature>
<evidence type="ECO:0000259" key="2">
    <source>
        <dbReference type="Pfam" id="PF00561"/>
    </source>
</evidence>
<feature type="compositionally biased region" description="Basic and acidic residues" evidence="1">
    <location>
        <begin position="420"/>
        <end position="431"/>
    </location>
</feature>
<feature type="compositionally biased region" description="Basic and acidic residues" evidence="1">
    <location>
        <begin position="1"/>
        <end position="10"/>
    </location>
</feature>
<dbReference type="PANTHER" id="PTHR43433:SF10">
    <property type="entry name" value="AB HYDROLASE-1 DOMAIN-CONTAINING PROTEIN"/>
    <property type="match status" value="1"/>
</dbReference>
<accession>A0ABQ9Y705</accession>
<feature type="compositionally biased region" description="Basic and acidic residues" evidence="1">
    <location>
        <begin position="380"/>
        <end position="390"/>
    </location>
</feature>
<proteinExistence type="predicted"/>
<dbReference type="InterPro" id="IPR000073">
    <property type="entry name" value="AB_hydrolase_1"/>
</dbReference>
<reference evidence="3 4" key="1">
    <citation type="journal article" date="2022" name="bioRxiv">
        <title>Genomics of Preaxostyla Flagellates Illuminates Evolutionary Transitions and the Path Towards Mitochondrial Loss.</title>
        <authorList>
            <person name="Novak L.V.F."/>
            <person name="Treitli S.C."/>
            <person name="Pyrih J."/>
            <person name="Halakuc P."/>
            <person name="Pipaliya S.V."/>
            <person name="Vacek V."/>
            <person name="Brzon O."/>
            <person name="Soukal P."/>
            <person name="Eme L."/>
            <person name="Dacks J.B."/>
            <person name="Karnkowska A."/>
            <person name="Elias M."/>
            <person name="Hampl V."/>
        </authorList>
    </citation>
    <scope>NUCLEOTIDE SEQUENCE [LARGE SCALE GENOMIC DNA]</scope>
    <source>
        <strain evidence="3">NAU3</strain>
        <tissue evidence="3">Gut</tissue>
    </source>
</reference>
<dbReference type="EMBL" id="JARBJD010000029">
    <property type="protein sequence ID" value="KAK2959520.1"/>
    <property type="molecule type" value="Genomic_DNA"/>
</dbReference>
<dbReference type="SUPFAM" id="SSF53474">
    <property type="entry name" value="alpha/beta-Hydrolases"/>
    <property type="match status" value="1"/>
</dbReference>
<name>A0ABQ9Y705_9EUKA</name>
<comment type="caution">
    <text evidence="3">The sequence shown here is derived from an EMBL/GenBank/DDBJ whole genome shotgun (WGS) entry which is preliminary data.</text>
</comment>
<evidence type="ECO:0000313" key="4">
    <source>
        <dbReference type="Proteomes" id="UP001281761"/>
    </source>
</evidence>
<feature type="compositionally biased region" description="Basic residues" evidence="1">
    <location>
        <begin position="11"/>
        <end position="23"/>
    </location>
</feature>
<dbReference type="InterPro" id="IPR050471">
    <property type="entry name" value="AB_hydrolase"/>
</dbReference>
<organism evidence="3 4">
    <name type="scientific">Blattamonas nauphoetae</name>
    <dbReference type="NCBI Taxonomy" id="2049346"/>
    <lineage>
        <taxon>Eukaryota</taxon>
        <taxon>Metamonada</taxon>
        <taxon>Preaxostyla</taxon>
        <taxon>Oxymonadida</taxon>
        <taxon>Blattamonas</taxon>
    </lineage>
</organism>
<feature type="region of interest" description="Disordered" evidence="1">
    <location>
        <begin position="1"/>
        <end position="59"/>
    </location>
</feature>
<dbReference type="GO" id="GO:0016787">
    <property type="term" value="F:hydrolase activity"/>
    <property type="evidence" value="ECO:0007669"/>
    <property type="project" value="UniProtKB-KW"/>
</dbReference>
<evidence type="ECO:0000313" key="3">
    <source>
        <dbReference type="EMBL" id="KAK2959520.1"/>
    </source>
</evidence>